<reference evidence="1" key="1">
    <citation type="submission" date="2019-08" db="EMBL/GenBank/DDBJ databases">
        <authorList>
            <person name="Kucharzyk K."/>
            <person name="Murdoch R.W."/>
            <person name="Higgins S."/>
            <person name="Loffler F."/>
        </authorList>
    </citation>
    <scope>NUCLEOTIDE SEQUENCE</scope>
</reference>
<dbReference type="Pfam" id="PF08843">
    <property type="entry name" value="AbiEii"/>
    <property type="match status" value="1"/>
</dbReference>
<sequence length="221" mass="25588">MISTLCKYGFLEISRELGREADICIDEIEKQTVRFIYPHVCVQTAISQVIRLEIGALAAWNPITITEIESYASTMYPAVFERKATSIVTVAPERTFWEKATILHHEAHRPTNLNLPSRYSRHYYDLYRMSTTPVKDTSFSNLALLAKVVNFKMRFYPRAWASYETAIPKTLKLIPPNYRIPSLRADYESMRDMLFKEIPSFDCIMEGLSILEMEIHTLSCT</sequence>
<protein>
    <submittedName>
        <fullName evidence="1">Uncharacterized protein</fullName>
    </submittedName>
</protein>
<dbReference type="AlphaFoldDB" id="A0A645BR90"/>
<dbReference type="EMBL" id="VSSQ01021939">
    <property type="protein sequence ID" value="MPM67876.1"/>
    <property type="molecule type" value="Genomic_DNA"/>
</dbReference>
<proteinExistence type="predicted"/>
<gene>
    <name evidence="1" type="ORF">SDC9_114801</name>
</gene>
<dbReference type="InterPro" id="IPR014942">
    <property type="entry name" value="AbiEii"/>
</dbReference>
<comment type="caution">
    <text evidence="1">The sequence shown here is derived from an EMBL/GenBank/DDBJ whole genome shotgun (WGS) entry which is preliminary data.</text>
</comment>
<organism evidence="1">
    <name type="scientific">bioreactor metagenome</name>
    <dbReference type="NCBI Taxonomy" id="1076179"/>
    <lineage>
        <taxon>unclassified sequences</taxon>
        <taxon>metagenomes</taxon>
        <taxon>ecological metagenomes</taxon>
    </lineage>
</organism>
<evidence type="ECO:0000313" key="1">
    <source>
        <dbReference type="EMBL" id="MPM67876.1"/>
    </source>
</evidence>
<name>A0A645BR90_9ZZZZ</name>
<accession>A0A645BR90</accession>